<keyword evidence="6" id="KW-1185">Reference proteome</keyword>
<protein>
    <submittedName>
        <fullName evidence="5">TetR family transcriptional regulator</fullName>
    </submittedName>
</protein>
<proteinExistence type="predicted"/>
<evidence type="ECO:0000256" key="3">
    <source>
        <dbReference type="SAM" id="MobiDB-lite"/>
    </source>
</evidence>
<dbReference type="InterPro" id="IPR039536">
    <property type="entry name" value="TetR_C_Proteobacteria"/>
</dbReference>
<evidence type="ECO:0000313" key="6">
    <source>
        <dbReference type="Proteomes" id="UP000618591"/>
    </source>
</evidence>
<accession>A0ABQ1G6B4</accession>
<dbReference type="SUPFAM" id="SSF46689">
    <property type="entry name" value="Homeodomain-like"/>
    <property type="match status" value="1"/>
</dbReference>
<dbReference type="PRINTS" id="PR00455">
    <property type="entry name" value="HTHTETR"/>
</dbReference>
<evidence type="ECO:0000259" key="4">
    <source>
        <dbReference type="PROSITE" id="PS50977"/>
    </source>
</evidence>
<dbReference type="InterPro" id="IPR023772">
    <property type="entry name" value="DNA-bd_HTH_TetR-type_CS"/>
</dbReference>
<dbReference type="Pfam" id="PF14246">
    <property type="entry name" value="TetR_C_7"/>
    <property type="match status" value="1"/>
</dbReference>
<dbReference type="PROSITE" id="PS50977">
    <property type="entry name" value="HTH_TETR_2"/>
    <property type="match status" value="1"/>
</dbReference>
<dbReference type="Gene3D" id="1.10.357.10">
    <property type="entry name" value="Tetracycline Repressor, domain 2"/>
    <property type="match status" value="1"/>
</dbReference>
<feature type="region of interest" description="Disordered" evidence="3">
    <location>
        <begin position="1"/>
        <end position="34"/>
    </location>
</feature>
<dbReference type="EMBL" id="BMDW01000002">
    <property type="protein sequence ID" value="GGA37555.1"/>
    <property type="molecule type" value="Genomic_DNA"/>
</dbReference>
<evidence type="ECO:0000313" key="5">
    <source>
        <dbReference type="EMBL" id="GGA37555.1"/>
    </source>
</evidence>
<dbReference type="Proteomes" id="UP000618591">
    <property type="component" value="Unassembled WGS sequence"/>
</dbReference>
<feature type="domain" description="HTH tetR-type" evidence="4">
    <location>
        <begin position="41"/>
        <end position="101"/>
    </location>
</feature>
<comment type="caution">
    <text evidence="5">The sequence shown here is derived from an EMBL/GenBank/DDBJ whole genome shotgun (WGS) entry which is preliminary data.</text>
</comment>
<dbReference type="PANTHER" id="PTHR30055:SF146">
    <property type="entry name" value="HTH-TYPE TRANSCRIPTIONAL DUAL REGULATOR CECR"/>
    <property type="match status" value="1"/>
</dbReference>
<evidence type="ECO:0000256" key="1">
    <source>
        <dbReference type="ARBA" id="ARBA00023125"/>
    </source>
</evidence>
<dbReference type="InterPro" id="IPR036271">
    <property type="entry name" value="Tet_transcr_reg_TetR-rel_C_sf"/>
</dbReference>
<name>A0ABQ1G6B4_9SPHN</name>
<dbReference type="RefSeq" id="WP_188445229.1">
    <property type="nucleotide sequence ID" value="NZ_BMDW01000002.1"/>
</dbReference>
<dbReference type="InterPro" id="IPR050109">
    <property type="entry name" value="HTH-type_TetR-like_transc_reg"/>
</dbReference>
<reference evidence="6" key="1">
    <citation type="journal article" date="2019" name="Int. J. Syst. Evol. Microbiol.">
        <title>The Global Catalogue of Microorganisms (GCM) 10K type strain sequencing project: providing services to taxonomists for standard genome sequencing and annotation.</title>
        <authorList>
            <consortium name="The Broad Institute Genomics Platform"/>
            <consortium name="The Broad Institute Genome Sequencing Center for Infectious Disease"/>
            <person name="Wu L."/>
            <person name="Ma J."/>
        </authorList>
    </citation>
    <scope>NUCLEOTIDE SEQUENCE [LARGE SCALE GENOMIC DNA]</scope>
    <source>
        <strain evidence="6">CGMCC 1.10106</strain>
    </source>
</reference>
<dbReference type="Pfam" id="PF00440">
    <property type="entry name" value="TetR_N"/>
    <property type="match status" value="1"/>
</dbReference>
<evidence type="ECO:0000256" key="2">
    <source>
        <dbReference type="PROSITE-ProRule" id="PRU00335"/>
    </source>
</evidence>
<gene>
    <name evidence="5" type="ORF">GCM10011395_04830</name>
</gene>
<dbReference type="SUPFAM" id="SSF48498">
    <property type="entry name" value="Tetracyclin repressor-like, C-terminal domain"/>
    <property type="match status" value="1"/>
</dbReference>
<dbReference type="PANTHER" id="PTHR30055">
    <property type="entry name" value="HTH-TYPE TRANSCRIPTIONAL REGULATOR RUTR"/>
    <property type="match status" value="1"/>
</dbReference>
<sequence>MALVTGRAVKATSGSRRMGTGSKLKRKAGNQAGRPTAVELEKRKVRVITVATELFVGHGFAATSLVDIAREAGVATRTLYEHFGDKEAIFREVIFARDAEAMVDPPTLQPDDTLFSALRRAGHYSYEVTYRDRSIGLMRLMIAESKRFPDFMKSVGTSIFARFRRDFEKLFQSMEAAELIPAGDHARSAVLFADLMLGSHPIMIYTNWNAEPPTDADVDERVNLFILGRFGAAVAKRAETRKAKIKAT</sequence>
<dbReference type="InterPro" id="IPR001647">
    <property type="entry name" value="HTH_TetR"/>
</dbReference>
<feature type="DNA-binding region" description="H-T-H motif" evidence="2">
    <location>
        <begin position="64"/>
        <end position="83"/>
    </location>
</feature>
<organism evidence="5 6">
    <name type="scientific">Sphingomonas psychrolutea</name>
    <dbReference type="NCBI Taxonomy" id="1259676"/>
    <lineage>
        <taxon>Bacteria</taxon>
        <taxon>Pseudomonadati</taxon>
        <taxon>Pseudomonadota</taxon>
        <taxon>Alphaproteobacteria</taxon>
        <taxon>Sphingomonadales</taxon>
        <taxon>Sphingomonadaceae</taxon>
        <taxon>Sphingomonas</taxon>
    </lineage>
</organism>
<keyword evidence="1 2" id="KW-0238">DNA-binding</keyword>
<dbReference type="InterPro" id="IPR009057">
    <property type="entry name" value="Homeodomain-like_sf"/>
</dbReference>
<dbReference type="PROSITE" id="PS01081">
    <property type="entry name" value="HTH_TETR_1"/>
    <property type="match status" value="1"/>
</dbReference>